<evidence type="ECO:0000259" key="1">
    <source>
        <dbReference type="PROSITE" id="PS51688"/>
    </source>
</evidence>
<protein>
    <recommendedName>
        <fullName evidence="1">Peptidase S74 domain-containing protein</fullName>
    </recommendedName>
</protein>
<accession>A0A1F4S6I0</accession>
<dbReference type="GO" id="GO:0019867">
    <property type="term" value="C:outer membrane"/>
    <property type="evidence" value="ECO:0007669"/>
    <property type="project" value="InterPro"/>
</dbReference>
<dbReference type="CDD" id="cd12820">
    <property type="entry name" value="LbR_YadA-like"/>
    <property type="match status" value="5"/>
</dbReference>
<organism evidence="2 3">
    <name type="scientific">candidate division WOR-1 bacterium RIFOXYB2_FULL_36_35</name>
    <dbReference type="NCBI Taxonomy" id="1802578"/>
    <lineage>
        <taxon>Bacteria</taxon>
        <taxon>Bacillati</taxon>
        <taxon>Saganbacteria</taxon>
    </lineage>
</organism>
<dbReference type="PROSITE" id="PS51688">
    <property type="entry name" value="ICA"/>
    <property type="match status" value="1"/>
</dbReference>
<dbReference type="Pfam" id="PF13884">
    <property type="entry name" value="Peptidase_S74"/>
    <property type="match status" value="1"/>
</dbReference>
<dbReference type="EMBL" id="MEUA01000015">
    <property type="protein sequence ID" value="OGC16045.1"/>
    <property type="molecule type" value="Genomic_DNA"/>
</dbReference>
<proteinExistence type="predicted"/>
<reference evidence="2 3" key="1">
    <citation type="journal article" date="2016" name="Nat. Commun.">
        <title>Thousands of microbial genomes shed light on interconnected biogeochemical processes in an aquifer system.</title>
        <authorList>
            <person name="Anantharaman K."/>
            <person name="Brown C.T."/>
            <person name="Hug L.A."/>
            <person name="Sharon I."/>
            <person name="Castelle C.J."/>
            <person name="Probst A.J."/>
            <person name="Thomas B.C."/>
            <person name="Singh A."/>
            <person name="Wilkins M.J."/>
            <person name="Karaoz U."/>
            <person name="Brodie E.L."/>
            <person name="Williams K.H."/>
            <person name="Hubbard S.S."/>
            <person name="Banfield J.F."/>
        </authorList>
    </citation>
    <scope>NUCLEOTIDE SEQUENCE [LARGE SCALE GENOMIC DNA]</scope>
</reference>
<dbReference type="Proteomes" id="UP000177905">
    <property type="component" value="Unassembled WGS sequence"/>
</dbReference>
<evidence type="ECO:0000313" key="2">
    <source>
        <dbReference type="EMBL" id="OGC16045.1"/>
    </source>
</evidence>
<gene>
    <name evidence="2" type="ORF">A2290_00170</name>
</gene>
<sequence>MKKSFIYLLLGTFLLFFIYLNFATAENVDVILDNNDAASSFQIKNLDKTTVASIDATGNITATGTVDAQKGVKYPDGNIQTEAYLGSNNLPNNSGWIKGGGRVTLEAIEDYVGIGTDNPLTHLDVVGSTRITLTPYHNKNVFSIEKIDTQDKRSSVLKFDSSIEDLLIDKDGVLGSVGIGLASPSSKLTVNGTIETVGIGGIKFPDESIQTTASGWTKKENTLILTTSTDKVGIGTTNPTAKLSVKTTLSEGGAAIFGAEDNIASGDYAVAIGKGTQARGNASLALGINTKALADYTIASGGNTVADGLYSFAHGYYTSATKQGSLAFGQFTSADATNAMVLGGGISATQRLLNNQPDSLMIGFFSNIPTFFVGSSEGKGTTGNVGVGTTETAYKLNVAGTVDAQGGVKFPDGNIQTIAYQGGSATVGGGWVAANSVVHLEYATNRVAIGSNAIESESKLAVDGIIETTGGIKFLDESIQTIAATPLPTGSTNNTLRHNETDWISNSFLSNNGTFVGIGSPTPAQKQNYALAVAGTIEAQKGIEFPDKKIQSRAYLGESDSGWIKGNNNVTTESSTAKVGIGDTRNRTMPAKLNVFSDTGNGGAAVIGNYLNTTEGDYSIAIGDQTKAKGKGSFSAGGFTQAKADYSTALGHYTTAGGYYSTAMGWLTSAEGIASTAMGFQSKTTNDNATAIGYRAKALGFCATAIGREITAEGVASVSIGDFSTAANQAFTFGAYLKADGFHAMTLGSGISTSSWLKNSTPNSLMIGFNSNIPTLFVGPSSGVDTTGNVGIGTTDATSKLTVAGIIEIKAINGGIKFPDETIQYTAAGTGNGTVTSVNSGTALAGGPITNTGTLNVKYDNSTISIESQGSLEVKDGGISTVKLADNSVTTDKILNGTIKKEKVALGEFVKKIQAGKNILIFGDELDGTGVVIITAEAPSTGWIKSTGQVALETTGDKVGIGTDAPQAKLSVVTQSGGAATFGKNNEALGDSSVAIGLYSSTTTIAQHSLAVGNYAKANGNNSVVIGDNLQNDADNSLAVGGNFTLPLDKDYSLGIGLGNLDILLNPVGDSFLNVETGNVGIGTDAPTAKLSVVTQSGGAATFGKENTASGNFSVAIGTGSSATNTAAVAIGNNSTASGQFSLALGSNTEAGGNSSIAVGESAKTTSEGTSGHRGSNCMALGGSFSNSVDYSLGIGFSDLNILLNPAGDSYIVPNPDSLISGNGYFGIGTKTPTSKLTVAGTIEITDIGGLKFANGIQTEAYLGQNTGWEKTGGNVNLKTTTDKVGIGTTSPKAKLHIYNGTLLAEGTEDEGFDFINLTSDRAFFWLPSKAALRAGTSTDGSWEKSEIKDYSVAIGNNPIVSGISAFALGESAVAGNDYAVAIGKSAQALGVESIAIGSGAIANASTALGGSVGSISIGYDSQALGIHSIAMGKDTQSTGSYSTAIGYGAKATEDGATSIGQGSIAKGMNSIAIGTSVTASNESANATAIAIGRQVQATKNNAVVIGVGKGAGNFLVNNTENSLMIGFDGTTPILFASGNADVGQVGIGTATPQAEAKLQVNGAVLFEGNTGNTPSSGAGTKLMWIPSKSAFRAGYGGTAWDAVNIGNYSAAMGYNSQAKGQYSFAAGKSTTANGDSSVALGESASANGKNSITLGGKITNDIPNSLMVGFGDTGTTVKPILFVSGEAIKGSVGIGTTESSYKLTVSGTIDSQGGIRYPDGGIQTVAYDPLSLRDNIWSRASTTVYLPSTSDNVSIGTNTSTAKLTVVMPNGGGAATFGTNTNEATGDYSVAIGSAAKAQATCSLVVGETISANTNAINSLTVGKNITNNTPNSIAVGKVLDSSKTPQILLNGYGDSYINKGLLIGSANTDILGERQLYVNGQAFIENLSLDLSTPAGTGTQLIITNDGAILKGNSSSRRYKTDIKDLDENYYKILEAKPKKFKYKDSGTKSIGYIAEDFDDLGLKNLVAYDKENRPDAISYDKISIYLIEIIKDQQTEIKQLKDRLDAIENK</sequence>
<dbReference type="InterPro" id="IPR008640">
    <property type="entry name" value="Adhesin_Head_dom"/>
</dbReference>
<dbReference type="Pfam" id="PF05658">
    <property type="entry name" value="YadA_head"/>
    <property type="match status" value="14"/>
</dbReference>
<name>A0A1F4S6I0_UNCSA</name>
<dbReference type="SUPFAM" id="SSF101967">
    <property type="entry name" value="Adhesin YadA, collagen-binding domain"/>
    <property type="match status" value="7"/>
</dbReference>
<comment type="caution">
    <text evidence="2">The sequence shown here is derived from an EMBL/GenBank/DDBJ whole genome shotgun (WGS) entry which is preliminary data.</text>
</comment>
<evidence type="ECO:0000313" key="3">
    <source>
        <dbReference type="Proteomes" id="UP000177905"/>
    </source>
</evidence>
<feature type="domain" description="Peptidase S74" evidence="1">
    <location>
        <begin position="1917"/>
        <end position="2007"/>
    </location>
</feature>
<dbReference type="InterPro" id="IPR011049">
    <property type="entry name" value="Serralysin-like_metalloprot_C"/>
</dbReference>
<dbReference type="InterPro" id="IPR030392">
    <property type="entry name" value="S74_ICA"/>
</dbReference>
<dbReference type="Gene3D" id="2.150.10.10">
    <property type="entry name" value="Serralysin-like metalloprotease, C-terminal"/>
    <property type="match status" value="9"/>
</dbReference>